<dbReference type="RefSeq" id="WP_280602610.1">
    <property type="nucleotide sequence ID" value="NZ_JARXRN010000028.1"/>
</dbReference>
<gene>
    <name evidence="1" type="ORF">QFW80_14090</name>
</gene>
<dbReference type="PANTHER" id="PTHR41260:SF1">
    <property type="entry name" value="PROTEIN ECSC"/>
    <property type="match status" value="1"/>
</dbReference>
<protein>
    <submittedName>
        <fullName evidence="1">EcsC family protein</fullName>
    </submittedName>
</protein>
<comment type="caution">
    <text evidence="1">The sequence shown here is derived from an EMBL/GenBank/DDBJ whole genome shotgun (WGS) entry which is preliminary data.</text>
</comment>
<reference evidence="1 2" key="1">
    <citation type="submission" date="2023-04" db="EMBL/GenBank/DDBJ databases">
        <title>Luteimonas sp. M1R5S18.</title>
        <authorList>
            <person name="Sun J.-Q."/>
        </authorList>
    </citation>
    <scope>NUCLEOTIDE SEQUENCE [LARGE SCALE GENOMIC DNA]</scope>
    <source>
        <strain evidence="1 2">M1R5S18</strain>
    </source>
</reference>
<dbReference type="Proteomes" id="UP001156831">
    <property type="component" value="Unassembled WGS sequence"/>
</dbReference>
<proteinExistence type="predicted"/>
<name>A0ABT6JLV0_9GAMM</name>
<evidence type="ECO:0000313" key="1">
    <source>
        <dbReference type="EMBL" id="MDH5831650.1"/>
    </source>
</evidence>
<organism evidence="1 2">
    <name type="scientific">Luteimonas rhizosphaericola</name>
    <dbReference type="NCBI Taxonomy" id="3042024"/>
    <lineage>
        <taxon>Bacteria</taxon>
        <taxon>Pseudomonadati</taxon>
        <taxon>Pseudomonadota</taxon>
        <taxon>Gammaproteobacteria</taxon>
        <taxon>Lysobacterales</taxon>
        <taxon>Lysobacteraceae</taxon>
        <taxon>Luteimonas</taxon>
    </lineage>
</organism>
<dbReference type="InterPro" id="IPR024787">
    <property type="entry name" value="EcsC"/>
</dbReference>
<evidence type="ECO:0000313" key="2">
    <source>
        <dbReference type="Proteomes" id="UP001156831"/>
    </source>
</evidence>
<dbReference type="EMBL" id="JARXRN010000028">
    <property type="protein sequence ID" value="MDH5831650.1"/>
    <property type="molecule type" value="Genomic_DNA"/>
</dbReference>
<dbReference type="PANTHER" id="PTHR41260">
    <property type="entry name" value="PROTEIN ECSC"/>
    <property type="match status" value="1"/>
</dbReference>
<sequence>MGAIHTLPFPDPRATGLDPAALDALRRARELLETPGIAAQLANAVGAPLEYVVTRRLPKAVTRLINALVRKALEQALRAAMATLGGDAASAPRTRAHTAAAAASGAVGGAFGLAGLAIELPVTTTLILRSIAEIARAEGEPLDDRATTLACFEVLTMGGRADSDDGAESGYFAARAVLAQQVAAAAEYVAVHGLVGKGGPLIVQLLAAVSARFSVNISQKLALQAVPLVGAATGAALNTLFMRHFQAMARGHFTVRRLERAYGADAIRAAYRALGESTEEATPQPARAWR</sequence>
<dbReference type="Pfam" id="PF12787">
    <property type="entry name" value="EcsC"/>
    <property type="match status" value="1"/>
</dbReference>
<keyword evidence="2" id="KW-1185">Reference proteome</keyword>
<accession>A0ABT6JLV0</accession>